<dbReference type="EMBL" id="CAXKWB010001863">
    <property type="protein sequence ID" value="CAL4065684.1"/>
    <property type="molecule type" value="Genomic_DNA"/>
</dbReference>
<feature type="domain" description="Ig-like" evidence="3">
    <location>
        <begin position="41"/>
        <end position="130"/>
    </location>
</feature>
<dbReference type="SUPFAM" id="SSF48726">
    <property type="entry name" value="Immunoglobulin"/>
    <property type="match status" value="2"/>
</dbReference>
<feature type="non-terminal residue" evidence="5">
    <location>
        <position position="1"/>
    </location>
</feature>
<gene>
    <name evidence="5" type="ORF">MNOR_LOCUS4973</name>
</gene>
<dbReference type="SUPFAM" id="SSF49265">
    <property type="entry name" value="Fibronectin type III"/>
    <property type="match status" value="1"/>
</dbReference>
<name>A0AAV2PW51_MEGNR</name>
<feature type="domain" description="Fibronectin type-III" evidence="4">
    <location>
        <begin position="136"/>
        <end position="231"/>
    </location>
</feature>
<dbReference type="InterPro" id="IPR036179">
    <property type="entry name" value="Ig-like_dom_sf"/>
</dbReference>
<dbReference type="PROSITE" id="PS50853">
    <property type="entry name" value="FN3"/>
    <property type="match status" value="1"/>
</dbReference>
<protein>
    <submittedName>
        <fullName evidence="5">Uncharacterized protein</fullName>
    </submittedName>
</protein>
<proteinExistence type="predicted"/>
<evidence type="ECO:0000259" key="3">
    <source>
        <dbReference type="PROSITE" id="PS50835"/>
    </source>
</evidence>
<evidence type="ECO:0000259" key="4">
    <source>
        <dbReference type="PROSITE" id="PS50853"/>
    </source>
</evidence>
<dbReference type="AlphaFoldDB" id="A0AAV2PW51"/>
<feature type="transmembrane region" description="Helical" evidence="2">
    <location>
        <begin position="243"/>
        <end position="263"/>
    </location>
</feature>
<dbReference type="PROSITE" id="PS50835">
    <property type="entry name" value="IG_LIKE"/>
    <property type="match status" value="1"/>
</dbReference>
<reference evidence="5 6" key="1">
    <citation type="submission" date="2024-05" db="EMBL/GenBank/DDBJ databases">
        <authorList>
            <person name="Wallberg A."/>
        </authorList>
    </citation>
    <scope>NUCLEOTIDE SEQUENCE [LARGE SCALE GENOMIC DNA]</scope>
</reference>
<feature type="compositionally biased region" description="Polar residues" evidence="1">
    <location>
        <begin position="319"/>
        <end position="335"/>
    </location>
</feature>
<feature type="non-terminal residue" evidence="5">
    <location>
        <position position="347"/>
    </location>
</feature>
<dbReference type="PANTHER" id="PTHR23278:SF19">
    <property type="entry name" value="OBSCURIN"/>
    <property type="match status" value="1"/>
</dbReference>
<accession>A0AAV2PW51</accession>
<sequence length="347" mass="38368">GDSLVLQNVDRRRAGRYRCAAVNSLAAVTSDPVRLNIRYQPECQTAPTTFFIYDRPINITCTVASYPPVTSVLWRWNSSDNVLSTQPITDNYDQVTAQLTVHPSKSKEDRILSCWAENEMGEQTTLCKFSVKLAKMPAPLSSCRLANITASSLSLTCERPDTPVIGTTMYRAEVYLDNDTLFANVTSPRPSFNVSRLDADTSYQIKVYVSHGPVTSQPVLVSGYTSRTQRREQENISSEPGNMSAILGGIILSLGIVVLAVWAQRSCMRRGRRRRESLDTQDTNNKPASTETTPLPTTPSTALGDSNPDIVPNIEETYNLLTGNQSKPPTPSEVSMFSLPETEKEYT</sequence>
<dbReference type="Gene3D" id="2.60.40.10">
    <property type="entry name" value="Immunoglobulins"/>
    <property type="match status" value="3"/>
</dbReference>
<dbReference type="InterPro" id="IPR036116">
    <property type="entry name" value="FN3_sf"/>
</dbReference>
<keyword evidence="2" id="KW-0472">Membrane</keyword>
<comment type="caution">
    <text evidence="5">The sequence shown here is derived from an EMBL/GenBank/DDBJ whole genome shotgun (WGS) entry which is preliminary data.</text>
</comment>
<keyword evidence="2" id="KW-1133">Transmembrane helix</keyword>
<evidence type="ECO:0000313" key="5">
    <source>
        <dbReference type="EMBL" id="CAL4065684.1"/>
    </source>
</evidence>
<keyword evidence="6" id="KW-1185">Reference proteome</keyword>
<dbReference type="CDD" id="cd00063">
    <property type="entry name" value="FN3"/>
    <property type="match status" value="1"/>
</dbReference>
<evidence type="ECO:0000313" key="6">
    <source>
        <dbReference type="Proteomes" id="UP001497623"/>
    </source>
</evidence>
<dbReference type="PANTHER" id="PTHR23278">
    <property type="entry name" value="SIDESTEP PROTEIN"/>
    <property type="match status" value="1"/>
</dbReference>
<organism evidence="5 6">
    <name type="scientific">Meganyctiphanes norvegica</name>
    <name type="common">Northern krill</name>
    <name type="synonym">Thysanopoda norvegica</name>
    <dbReference type="NCBI Taxonomy" id="48144"/>
    <lineage>
        <taxon>Eukaryota</taxon>
        <taxon>Metazoa</taxon>
        <taxon>Ecdysozoa</taxon>
        <taxon>Arthropoda</taxon>
        <taxon>Crustacea</taxon>
        <taxon>Multicrustacea</taxon>
        <taxon>Malacostraca</taxon>
        <taxon>Eumalacostraca</taxon>
        <taxon>Eucarida</taxon>
        <taxon>Euphausiacea</taxon>
        <taxon>Euphausiidae</taxon>
        <taxon>Meganyctiphanes</taxon>
    </lineage>
</organism>
<dbReference type="CDD" id="cd00096">
    <property type="entry name" value="Ig"/>
    <property type="match status" value="1"/>
</dbReference>
<evidence type="ECO:0000256" key="2">
    <source>
        <dbReference type="SAM" id="Phobius"/>
    </source>
</evidence>
<dbReference type="InterPro" id="IPR007110">
    <property type="entry name" value="Ig-like_dom"/>
</dbReference>
<dbReference type="InterPro" id="IPR013783">
    <property type="entry name" value="Ig-like_fold"/>
</dbReference>
<feature type="compositionally biased region" description="Low complexity" evidence="1">
    <location>
        <begin position="287"/>
        <end position="303"/>
    </location>
</feature>
<feature type="region of interest" description="Disordered" evidence="1">
    <location>
        <begin position="270"/>
        <end position="347"/>
    </location>
</feature>
<evidence type="ECO:0000256" key="1">
    <source>
        <dbReference type="SAM" id="MobiDB-lite"/>
    </source>
</evidence>
<keyword evidence="2" id="KW-0812">Transmembrane</keyword>
<dbReference type="Proteomes" id="UP001497623">
    <property type="component" value="Unassembled WGS sequence"/>
</dbReference>
<dbReference type="InterPro" id="IPR003961">
    <property type="entry name" value="FN3_dom"/>
</dbReference>